<name>A0A0E9SIL6_ANGAN</name>
<evidence type="ECO:0000313" key="1">
    <source>
        <dbReference type="EMBL" id="JAH41156.1"/>
    </source>
</evidence>
<dbReference type="AlphaFoldDB" id="A0A0E9SIL6"/>
<reference evidence="1" key="2">
    <citation type="journal article" date="2015" name="Fish Shellfish Immunol.">
        <title>Early steps in the European eel (Anguilla anguilla)-Vibrio vulnificus interaction in the gills: Role of the RtxA13 toxin.</title>
        <authorList>
            <person name="Callol A."/>
            <person name="Pajuelo D."/>
            <person name="Ebbesson L."/>
            <person name="Teles M."/>
            <person name="MacKenzie S."/>
            <person name="Amaro C."/>
        </authorList>
    </citation>
    <scope>NUCLEOTIDE SEQUENCE</scope>
</reference>
<accession>A0A0E9SIL6</accession>
<sequence>MIINPRDDSLVVGGETTTSTSWTWRAESSSRCYRAIVTTSTA</sequence>
<reference evidence="1" key="1">
    <citation type="submission" date="2014-11" db="EMBL/GenBank/DDBJ databases">
        <authorList>
            <person name="Amaro Gonzalez C."/>
        </authorList>
    </citation>
    <scope>NUCLEOTIDE SEQUENCE</scope>
</reference>
<dbReference type="EMBL" id="GBXM01067421">
    <property type="protein sequence ID" value="JAH41156.1"/>
    <property type="molecule type" value="Transcribed_RNA"/>
</dbReference>
<protein>
    <submittedName>
        <fullName evidence="1">Uncharacterized protein</fullName>
    </submittedName>
</protein>
<proteinExistence type="predicted"/>
<organism evidence="1">
    <name type="scientific">Anguilla anguilla</name>
    <name type="common">European freshwater eel</name>
    <name type="synonym">Muraena anguilla</name>
    <dbReference type="NCBI Taxonomy" id="7936"/>
    <lineage>
        <taxon>Eukaryota</taxon>
        <taxon>Metazoa</taxon>
        <taxon>Chordata</taxon>
        <taxon>Craniata</taxon>
        <taxon>Vertebrata</taxon>
        <taxon>Euteleostomi</taxon>
        <taxon>Actinopterygii</taxon>
        <taxon>Neopterygii</taxon>
        <taxon>Teleostei</taxon>
        <taxon>Anguilliformes</taxon>
        <taxon>Anguillidae</taxon>
        <taxon>Anguilla</taxon>
    </lineage>
</organism>